<dbReference type="InterPro" id="IPR005103">
    <property type="entry name" value="AA9_LPMO"/>
</dbReference>
<dbReference type="PANTHER" id="PTHR33353">
    <property type="entry name" value="PUTATIVE (AFU_ORTHOLOGUE AFUA_1G12560)-RELATED"/>
    <property type="match status" value="1"/>
</dbReference>
<evidence type="ECO:0000259" key="18">
    <source>
        <dbReference type="Pfam" id="PF03443"/>
    </source>
</evidence>
<dbReference type="EMBL" id="CP144526">
    <property type="protein sequence ID" value="WWC71796.1"/>
    <property type="molecule type" value="Genomic_DNA"/>
</dbReference>
<evidence type="ECO:0000256" key="6">
    <source>
        <dbReference type="ARBA" id="ARBA00023001"/>
    </source>
</evidence>
<keyword evidence="5 17" id="KW-0732">Signal</keyword>
<dbReference type="GO" id="GO:0005576">
    <property type="term" value="C:extracellular region"/>
    <property type="evidence" value="ECO:0007669"/>
    <property type="project" value="UniProtKB-SubCell"/>
</dbReference>
<keyword evidence="7" id="KW-0560">Oxidoreductase</keyword>
<keyword evidence="12" id="KW-0624">Polysaccharide degradation</keyword>
<evidence type="ECO:0000256" key="7">
    <source>
        <dbReference type="ARBA" id="ARBA00023002"/>
    </source>
</evidence>
<evidence type="ECO:0000256" key="15">
    <source>
        <dbReference type="ARBA" id="ARBA00047174"/>
    </source>
</evidence>
<dbReference type="PANTHER" id="PTHR33353:SF10">
    <property type="entry name" value="ENDO-BETA-1,4-GLUCANASE D"/>
    <property type="match status" value="1"/>
</dbReference>
<sequence>MLSDAITVTLLSLLAAGTTLVNAHGHIAKWTVGGQDHNGFDPSNPQNGGPTAERPTDNSDQGYADYTSATVACGGTSAGSGLETWDVNAGDSVTAHWNTWPESHKGPVTEYMAACPASGCDGVDAASLTWFKIQEDSFDGTSWPSDTIASTLDWTFKIPTDLASGPYLVRHDILAMHTTGGPQVYPVCFQANLISSGSVVPTVTTTFPAAYNINDDFKTWNIYNNDNTQFVPPGPAVYNGASSGSPPASSASPSTSASSSAPAGSSAAMTSAYDASSTSAAGSASSAVATESASASASASEPAGSSEVSVSSSSASSPIASASSATSALASSAPAGSSATVSATSSASAPSSTATTPGSAEMGGAVPPVSQNGNRWETLGGSYNDEHSAVVAACMEQMNRCKSWANSLPNSEVSASLSACDTQETTCESSGASAKRAIVLNRYGKKGFRLF</sequence>
<evidence type="ECO:0000256" key="2">
    <source>
        <dbReference type="ARBA" id="ARBA00004613"/>
    </source>
</evidence>
<dbReference type="Proteomes" id="UP000094020">
    <property type="component" value="Chromosome 8"/>
</dbReference>
<dbReference type="GeneID" id="30172944"/>
<keyword evidence="21" id="KW-1185">Reference proteome</keyword>
<keyword evidence="10" id="KW-1015">Disulfide bond</keyword>
<reference evidence="19" key="1">
    <citation type="submission" date="2013-07" db="EMBL/GenBank/DDBJ databases">
        <title>The Genome Sequence of Cryptococcus pinus CBS10737.</title>
        <authorList>
            <consortium name="The Broad Institute Genome Sequencing Platform"/>
            <person name="Cuomo C."/>
            <person name="Litvintseva A."/>
            <person name="Chen Y."/>
            <person name="Heitman J."/>
            <person name="Sun S."/>
            <person name="Springer D."/>
            <person name="Dromer F."/>
            <person name="Young S.K."/>
            <person name="Zeng Q."/>
            <person name="Gargeya S."/>
            <person name="Fitzgerald M."/>
            <person name="Abouelleil A."/>
            <person name="Alvarado L."/>
            <person name="Berlin A.M."/>
            <person name="Chapman S.B."/>
            <person name="Dewar J."/>
            <person name="Goldberg J."/>
            <person name="Griggs A."/>
            <person name="Gujja S."/>
            <person name="Hansen M."/>
            <person name="Howarth C."/>
            <person name="Imamovic A."/>
            <person name="Larimer J."/>
            <person name="McCowan C."/>
            <person name="Murphy C."/>
            <person name="Pearson M."/>
            <person name="Priest M."/>
            <person name="Roberts A."/>
            <person name="Saif S."/>
            <person name="Shea T."/>
            <person name="Sykes S."/>
            <person name="Wortman J."/>
            <person name="Nusbaum C."/>
            <person name="Birren B."/>
        </authorList>
    </citation>
    <scope>NUCLEOTIDE SEQUENCE [LARGE SCALE GENOMIC DNA]</scope>
    <source>
        <strain evidence="19">CBS 10737</strain>
    </source>
</reference>
<dbReference type="AlphaFoldDB" id="A0A1B9I089"/>
<evidence type="ECO:0000256" key="11">
    <source>
        <dbReference type="ARBA" id="ARBA00023277"/>
    </source>
</evidence>
<feature type="region of interest" description="Disordered" evidence="16">
    <location>
        <begin position="34"/>
        <end position="63"/>
    </location>
</feature>
<reference evidence="20" key="2">
    <citation type="submission" date="2013-07" db="EMBL/GenBank/DDBJ databases">
        <authorList>
            <consortium name="The Broad Institute Genome Sequencing Platform"/>
            <person name="Cuomo C."/>
            <person name="Litvintseva A."/>
            <person name="Chen Y."/>
            <person name="Heitman J."/>
            <person name="Sun S."/>
            <person name="Springer D."/>
            <person name="Dromer F."/>
            <person name="Young S.K."/>
            <person name="Zeng Q."/>
            <person name="Gargeya S."/>
            <person name="Fitzgerald M."/>
            <person name="Abouelleil A."/>
            <person name="Alvarado L."/>
            <person name="Berlin A.M."/>
            <person name="Chapman S.B."/>
            <person name="Dewar J."/>
            <person name="Goldberg J."/>
            <person name="Griggs A."/>
            <person name="Gujja S."/>
            <person name="Hansen M."/>
            <person name="Howarth C."/>
            <person name="Imamovic A."/>
            <person name="Larimer J."/>
            <person name="McCowan C."/>
            <person name="Murphy C."/>
            <person name="Pearson M."/>
            <person name="Priest M."/>
            <person name="Roberts A."/>
            <person name="Saif S."/>
            <person name="Shea T."/>
            <person name="Sykes S."/>
            <person name="Wortman J."/>
            <person name="Nusbaum C."/>
            <person name="Birren B."/>
        </authorList>
    </citation>
    <scope>NUCLEOTIDE SEQUENCE</scope>
    <source>
        <strain evidence="20">CBS 10737</strain>
    </source>
</reference>
<evidence type="ECO:0000256" key="13">
    <source>
        <dbReference type="ARBA" id="ARBA00044502"/>
    </source>
</evidence>
<feature type="region of interest" description="Disordered" evidence="16">
    <location>
        <begin position="234"/>
        <end position="265"/>
    </location>
</feature>
<evidence type="ECO:0000256" key="9">
    <source>
        <dbReference type="ARBA" id="ARBA00023033"/>
    </source>
</evidence>
<evidence type="ECO:0000256" key="14">
    <source>
        <dbReference type="ARBA" id="ARBA00045077"/>
    </source>
</evidence>
<keyword evidence="6" id="KW-0136">Cellulose degradation</keyword>
<evidence type="ECO:0000313" key="19">
    <source>
        <dbReference type="EMBL" id="OCF48888.1"/>
    </source>
</evidence>
<feature type="region of interest" description="Disordered" evidence="16">
    <location>
        <begin position="336"/>
        <end position="381"/>
    </location>
</feature>
<dbReference type="Gene3D" id="2.70.50.70">
    <property type="match status" value="1"/>
</dbReference>
<dbReference type="OrthoDB" id="4849160at2759"/>
<evidence type="ECO:0000256" key="5">
    <source>
        <dbReference type="ARBA" id="ARBA00022729"/>
    </source>
</evidence>
<feature type="domain" description="Auxiliary Activity family 9 catalytic" evidence="18">
    <location>
        <begin position="24"/>
        <end position="227"/>
    </location>
</feature>
<evidence type="ECO:0000256" key="12">
    <source>
        <dbReference type="ARBA" id="ARBA00023326"/>
    </source>
</evidence>
<keyword evidence="11" id="KW-0119">Carbohydrate metabolism</keyword>
<dbReference type="Pfam" id="PF03443">
    <property type="entry name" value="AA9"/>
    <property type="match status" value="1"/>
</dbReference>
<dbReference type="EMBL" id="KI894012">
    <property type="protein sequence ID" value="OCF48888.1"/>
    <property type="molecule type" value="Genomic_DNA"/>
</dbReference>
<dbReference type="InterPro" id="IPR049892">
    <property type="entry name" value="AA9"/>
</dbReference>
<gene>
    <name evidence="19" type="ORF">I206_04575</name>
    <name evidence="20" type="ORF">I206_105755</name>
</gene>
<dbReference type="CDD" id="cd21175">
    <property type="entry name" value="LPMO_AA9"/>
    <property type="match status" value="1"/>
</dbReference>
<feature type="chain" id="PRO_5008628230" description="lytic cellulose monooxygenase (C4-dehydrogenating)" evidence="17">
    <location>
        <begin position="24"/>
        <end position="451"/>
    </location>
</feature>
<dbReference type="EC" id="1.14.99.56" evidence="15"/>
<dbReference type="GO" id="GO:0046872">
    <property type="term" value="F:metal ion binding"/>
    <property type="evidence" value="ECO:0007669"/>
    <property type="project" value="UniProtKB-KW"/>
</dbReference>
<feature type="signal peptide" evidence="17">
    <location>
        <begin position="1"/>
        <end position="23"/>
    </location>
</feature>
<evidence type="ECO:0000256" key="1">
    <source>
        <dbReference type="ARBA" id="ARBA00001973"/>
    </source>
</evidence>
<comment type="subcellular location">
    <subcellularLocation>
        <location evidence="2">Secreted</location>
    </subcellularLocation>
</comment>
<evidence type="ECO:0000313" key="21">
    <source>
        <dbReference type="Proteomes" id="UP000094020"/>
    </source>
</evidence>
<proteinExistence type="inferred from homology"/>
<reference evidence="19" key="3">
    <citation type="submission" date="2016-07" db="EMBL/GenBank/DDBJ databases">
        <title>Evolution of pathogenesis and genome organization in the Tremellales.</title>
        <authorList>
            <person name="Cuomo C."/>
            <person name="Litvintseva A."/>
            <person name="Heitman J."/>
            <person name="Chen Y."/>
            <person name="Sun S."/>
            <person name="Springer D."/>
            <person name="Dromer F."/>
            <person name="Young S."/>
            <person name="Zeng Q."/>
            <person name="Chapman S."/>
            <person name="Gujja S."/>
            <person name="Saif S."/>
            <person name="Birren B."/>
        </authorList>
    </citation>
    <scope>NUCLEOTIDE SEQUENCE</scope>
    <source>
        <strain evidence="19">CBS 10737</strain>
    </source>
</reference>
<accession>A0A1B9I089</accession>
<comment type="catalytic activity">
    <reaction evidence="14">
        <text>[(1-&gt;4)-beta-D-glucosyl]n+m + reduced acceptor + O2 = 4-dehydro-beta-D-glucosyl-[(1-&gt;4)-beta-D-glucosyl]n-1 + [(1-&gt;4)-beta-D-glucosyl]m + acceptor + H2O.</text>
        <dbReference type="EC" id="1.14.99.56"/>
    </reaction>
</comment>
<dbReference type="STRING" id="1296096.A0A1B9I089"/>
<evidence type="ECO:0000256" key="16">
    <source>
        <dbReference type="SAM" id="MobiDB-lite"/>
    </source>
</evidence>
<feature type="compositionally biased region" description="Low complexity" evidence="16">
    <location>
        <begin position="241"/>
        <end position="265"/>
    </location>
</feature>
<keyword evidence="3" id="KW-0964">Secreted</keyword>
<evidence type="ECO:0000256" key="10">
    <source>
        <dbReference type="ARBA" id="ARBA00023157"/>
    </source>
</evidence>
<feature type="region of interest" description="Disordered" evidence="16">
    <location>
        <begin position="296"/>
        <end position="317"/>
    </location>
</feature>
<protein>
    <recommendedName>
        <fullName evidence="15">lytic cellulose monooxygenase (C4-dehydrogenating)</fullName>
        <ecNumber evidence="15">1.14.99.56</ecNumber>
    </recommendedName>
</protein>
<organism evidence="19">
    <name type="scientific">Kwoniella pini CBS 10737</name>
    <dbReference type="NCBI Taxonomy" id="1296096"/>
    <lineage>
        <taxon>Eukaryota</taxon>
        <taxon>Fungi</taxon>
        <taxon>Dikarya</taxon>
        <taxon>Basidiomycota</taxon>
        <taxon>Agaricomycotina</taxon>
        <taxon>Tremellomycetes</taxon>
        <taxon>Tremellales</taxon>
        <taxon>Cryptococcaceae</taxon>
        <taxon>Kwoniella</taxon>
    </lineage>
</organism>
<comment type="similarity">
    <text evidence="13">Belongs to the polysaccharide monooxygenase AA9 family.</text>
</comment>
<evidence type="ECO:0000256" key="17">
    <source>
        <dbReference type="SAM" id="SignalP"/>
    </source>
</evidence>
<evidence type="ECO:0000256" key="4">
    <source>
        <dbReference type="ARBA" id="ARBA00022723"/>
    </source>
</evidence>
<keyword evidence="9" id="KW-0503">Monooxygenase</keyword>
<dbReference type="KEGG" id="kpin:30172944"/>
<comment type="cofactor">
    <cofactor evidence="1">
        <name>Cu(2+)</name>
        <dbReference type="ChEBI" id="CHEBI:29036"/>
    </cofactor>
</comment>
<keyword evidence="8" id="KW-0186">Copper</keyword>
<reference evidence="20" key="4">
    <citation type="submission" date="2024-02" db="EMBL/GenBank/DDBJ databases">
        <title>Comparative genomics of Cryptococcus and Kwoniella reveals pathogenesis evolution and contrasting modes of karyotype evolution via chromosome fusion or intercentromeric recombination.</title>
        <authorList>
            <person name="Coelho M.A."/>
            <person name="David-Palma M."/>
            <person name="Shea T."/>
            <person name="Bowers K."/>
            <person name="McGinley-Smith S."/>
            <person name="Mohammad A.W."/>
            <person name="Gnirke A."/>
            <person name="Yurkov A.M."/>
            <person name="Nowrousian M."/>
            <person name="Sun S."/>
            <person name="Cuomo C.A."/>
            <person name="Heitman J."/>
        </authorList>
    </citation>
    <scope>NUCLEOTIDE SEQUENCE</scope>
    <source>
        <strain evidence="20">CBS 10737</strain>
    </source>
</reference>
<evidence type="ECO:0000256" key="8">
    <source>
        <dbReference type="ARBA" id="ARBA00023008"/>
    </source>
</evidence>
<evidence type="ECO:0000313" key="20">
    <source>
        <dbReference type="EMBL" id="WWC71796.1"/>
    </source>
</evidence>
<name>A0A1B9I089_9TREE</name>
<dbReference type="RefSeq" id="XP_019010107.1">
    <property type="nucleotide sequence ID" value="XM_019156305.1"/>
</dbReference>
<dbReference type="GO" id="GO:0004497">
    <property type="term" value="F:monooxygenase activity"/>
    <property type="evidence" value="ECO:0007669"/>
    <property type="project" value="UniProtKB-KW"/>
</dbReference>
<feature type="compositionally biased region" description="Low complexity" evidence="16">
    <location>
        <begin position="336"/>
        <end position="360"/>
    </location>
</feature>
<dbReference type="GO" id="GO:0030245">
    <property type="term" value="P:cellulose catabolic process"/>
    <property type="evidence" value="ECO:0007669"/>
    <property type="project" value="UniProtKB-KW"/>
</dbReference>
<evidence type="ECO:0000256" key="3">
    <source>
        <dbReference type="ARBA" id="ARBA00022525"/>
    </source>
</evidence>
<keyword evidence="4" id="KW-0479">Metal-binding</keyword>